<feature type="transmembrane region" description="Helical" evidence="1">
    <location>
        <begin position="48"/>
        <end position="68"/>
    </location>
</feature>
<keyword evidence="1" id="KW-0812">Transmembrane</keyword>
<dbReference type="HOGENOM" id="CLU_2536123_0_0_4"/>
<gene>
    <name evidence="2" type="ORF">BURPS1710A_A1904</name>
</gene>
<dbReference type="Proteomes" id="UP000001812">
    <property type="component" value="Chromosome II"/>
</dbReference>
<feature type="transmembrane region" description="Helical" evidence="1">
    <location>
        <begin position="20"/>
        <end position="42"/>
    </location>
</feature>
<evidence type="ECO:0000256" key="1">
    <source>
        <dbReference type="SAM" id="Phobius"/>
    </source>
</evidence>
<reference evidence="2" key="1">
    <citation type="submission" date="2009-05" db="EMBL/GenBank/DDBJ databases">
        <authorList>
            <person name="Harkins D.M."/>
            <person name="DeShazer D."/>
            <person name="Woods D.E."/>
            <person name="Brinkac L.M."/>
            <person name="Brown K.A."/>
            <person name="Hung G.C."/>
            <person name="Tuanyok A."/>
            <person name="Zhang B."/>
            <person name="Nierman W.C."/>
        </authorList>
    </citation>
    <scope>NUCLEOTIDE SEQUENCE [LARGE SCALE GENOMIC DNA]</scope>
    <source>
        <strain evidence="2">1710a</strain>
    </source>
</reference>
<dbReference type="GeneID" id="93064160"/>
<dbReference type="AlphaFoldDB" id="A0A0E1VWE8"/>
<name>A0A0E1VWE8_BURPE</name>
<organism evidence="2">
    <name type="scientific">Burkholderia pseudomallei 1710a</name>
    <dbReference type="NCBI Taxonomy" id="320371"/>
    <lineage>
        <taxon>Bacteria</taxon>
        <taxon>Pseudomonadati</taxon>
        <taxon>Pseudomonadota</taxon>
        <taxon>Betaproteobacteria</taxon>
        <taxon>Burkholderiales</taxon>
        <taxon>Burkholderiaceae</taxon>
        <taxon>Burkholderia</taxon>
        <taxon>pseudomallei group</taxon>
    </lineage>
</organism>
<protein>
    <submittedName>
        <fullName evidence="2">Uncharacterized protein</fullName>
    </submittedName>
</protein>
<proteinExistence type="predicted"/>
<keyword evidence="1" id="KW-0472">Membrane</keyword>
<keyword evidence="1" id="KW-1133">Transmembrane helix</keyword>
<dbReference type="RefSeq" id="WP_004524999.1">
    <property type="nucleotide sequence ID" value="NZ_CM000833.1"/>
</dbReference>
<evidence type="ECO:0000313" key="2">
    <source>
        <dbReference type="EMBL" id="EET04464.1"/>
    </source>
</evidence>
<accession>A0A0E1VWE8</accession>
<sequence length="95" mass="10357">MSAARPENKENDMTHPDRKAIASTVAVFASQIGLIAAVRGLFVADGSAPYFMLFAIVAGVLGFVDLYYRPIFAPAFARQRVAFVHRRRGAARDVS</sequence>
<dbReference type="EMBL" id="CM000833">
    <property type="protein sequence ID" value="EET04464.1"/>
    <property type="molecule type" value="Genomic_DNA"/>
</dbReference>